<evidence type="ECO:0000313" key="7">
    <source>
        <dbReference type="EMBL" id="CAD6229434.1"/>
    </source>
</evidence>
<sequence>MAAAAGETRGCGCHIVAVPFPGRGHVNAMMNLSRFLAARGAAVTFVVTEEWLGLIRSSSTAAAEPAGIRIRTIPNVIPSEHGRAANHSGFLDAVATEMEAPFERLLDGLEGPPPAVLVADAYVPWVVGVGNRRGVPVWSLFPMSAAFFYAYYHFDRLPAWLTDYEHAPDSGETIGNSDQRLGHYITGHASSSIRLSDLEPLIHDKRKVKHILAAISSVRNAQCLLFTTMYELEASVIHSIRSALSCPVYPIGPCIPYMALEDQHTMSNGEVASQGDYFTWLDSQPVNSVLYVSLGSFVSVSASQLEEIALGLVASEVKFLWILREQSPRVQELFAGINNGMILPWCEQLKVLCHRSVGGFLTHCGMNSTLEGVFAGVPMLALPLFFDQPIDGRLIVEDWKVGLNFRDWASKDGLIGREDIARAVKKLMSSDETETKALRKRALELKEASRRAVHKGGSSYCNLSSLMETLKILILKTCLGSLHSPLTGGRAHGHINHMLNLCRGHQDSGSLWRWWVWKAAAVVADNSTVACGRCRIADGVEAACGCVLLLPFACGHPLRRLLPFSEPRIRTPRHRSVATEFQMKNIIFHKTIFANHFC</sequence>
<dbReference type="EC" id="2.4.1.-" evidence="5"/>
<gene>
    <name evidence="7" type="ORF">NCGR_LOCUS19992</name>
</gene>
<dbReference type="InterPro" id="IPR002213">
    <property type="entry name" value="UDP_glucos_trans"/>
</dbReference>
<dbReference type="PANTHER" id="PTHR11926">
    <property type="entry name" value="GLUCOSYL/GLUCURONOSYL TRANSFERASES"/>
    <property type="match status" value="1"/>
</dbReference>
<reference evidence="7" key="1">
    <citation type="submission" date="2020-10" db="EMBL/GenBank/DDBJ databases">
        <authorList>
            <person name="Han B."/>
            <person name="Lu T."/>
            <person name="Zhao Q."/>
            <person name="Huang X."/>
            <person name="Zhao Y."/>
        </authorList>
    </citation>
    <scope>NUCLEOTIDE SEQUENCE</scope>
</reference>
<dbReference type="GO" id="GO:0080043">
    <property type="term" value="F:quercetin 3-O-glucosyltransferase activity"/>
    <property type="evidence" value="ECO:0007669"/>
    <property type="project" value="TreeGrafter"/>
</dbReference>
<dbReference type="Gene3D" id="3.40.50.2000">
    <property type="entry name" value="Glycogen Phosphorylase B"/>
    <property type="match status" value="3"/>
</dbReference>
<accession>A0A811NQK4</accession>
<evidence type="ECO:0000256" key="3">
    <source>
        <dbReference type="ARBA" id="ARBA00022679"/>
    </source>
</evidence>
<organism evidence="7 8">
    <name type="scientific">Miscanthus lutarioriparius</name>
    <dbReference type="NCBI Taxonomy" id="422564"/>
    <lineage>
        <taxon>Eukaryota</taxon>
        <taxon>Viridiplantae</taxon>
        <taxon>Streptophyta</taxon>
        <taxon>Embryophyta</taxon>
        <taxon>Tracheophyta</taxon>
        <taxon>Spermatophyta</taxon>
        <taxon>Magnoliopsida</taxon>
        <taxon>Liliopsida</taxon>
        <taxon>Poales</taxon>
        <taxon>Poaceae</taxon>
        <taxon>PACMAD clade</taxon>
        <taxon>Panicoideae</taxon>
        <taxon>Andropogonodae</taxon>
        <taxon>Andropogoneae</taxon>
        <taxon>Saccharinae</taxon>
        <taxon>Miscanthus</taxon>
    </lineage>
</organism>
<dbReference type="FunFam" id="3.40.50.2000:FF:000138">
    <property type="entry name" value="Glycosyltransferase"/>
    <property type="match status" value="1"/>
</dbReference>
<comment type="caution">
    <text evidence="7">The sequence shown here is derived from an EMBL/GenBank/DDBJ whole genome shotgun (WGS) entry which is preliminary data.</text>
</comment>
<evidence type="ECO:0000259" key="6">
    <source>
        <dbReference type="Pfam" id="PF26168"/>
    </source>
</evidence>
<dbReference type="SUPFAM" id="SSF53756">
    <property type="entry name" value="UDP-Glycosyltransferase/glycogen phosphorylase"/>
    <property type="match status" value="1"/>
</dbReference>
<name>A0A811NQK4_9POAL</name>
<dbReference type="Pfam" id="PF26168">
    <property type="entry name" value="Glyco_transf_N"/>
    <property type="match status" value="1"/>
</dbReference>
<dbReference type="InterPro" id="IPR058980">
    <property type="entry name" value="Glyco_transf_N"/>
</dbReference>
<dbReference type="Pfam" id="PF00201">
    <property type="entry name" value="UDPGT"/>
    <property type="match status" value="1"/>
</dbReference>
<evidence type="ECO:0000256" key="1">
    <source>
        <dbReference type="ARBA" id="ARBA00009995"/>
    </source>
</evidence>
<dbReference type="OrthoDB" id="5835829at2759"/>
<dbReference type="InterPro" id="IPR035595">
    <property type="entry name" value="UDP_glycos_trans_CS"/>
</dbReference>
<keyword evidence="3 4" id="KW-0808">Transferase</keyword>
<dbReference type="PANTHER" id="PTHR11926:SF1395">
    <property type="entry name" value="GLYCOSYLTRANSFERASE"/>
    <property type="match status" value="1"/>
</dbReference>
<dbReference type="FunFam" id="3.40.50.2000:FF:000152">
    <property type="entry name" value="Glycosyltransferase"/>
    <property type="match status" value="1"/>
</dbReference>
<keyword evidence="8" id="KW-1185">Reference proteome</keyword>
<evidence type="ECO:0000256" key="2">
    <source>
        <dbReference type="ARBA" id="ARBA00022676"/>
    </source>
</evidence>
<evidence type="ECO:0000313" key="8">
    <source>
        <dbReference type="Proteomes" id="UP000604825"/>
    </source>
</evidence>
<feature type="domain" description="Glycosyltransferase N-terminal" evidence="6">
    <location>
        <begin position="15"/>
        <end position="52"/>
    </location>
</feature>
<dbReference type="EMBL" id="CAJGYO010000005">
    <property type="protein sequence ID" value="CAD6229434.1"/>
    <property type="molecule type" value="Genomic_DNA"/>
</dbReference>
<proteinExistence type="inferred from homology"/>
<comment type="similarity">
    <text evidence="1 4">Belongs to the UDP-glycosyltransferase family.</text>
</comment>
<dbReference type="GO" id="GO:0080044">
    <property type="term" value="F:quercetin 7-O-glucosyltransferase activity"/>
    <property type="evidence" value="ECO:0007669"/>
    <property type="project" value="TreeGrafter"/>
</dbReference>
<dbReference type="PROSITE" id="PS00375">
    <property type="entry name" value="UDPGT"/>
    <property type="match status" value="1"/>
</dbReference>
<dbReference type="Proteomes" id="UP000604825">
    <property type="component" value="Unassembled WGS sequence"/>
</dbReference>
<evidence type="ECO:0000256" key="5">
    <source>
        <dbReference type="RuleBase" id="RU362057"/>
    </source>
</evidence>
<keyword evidence="2 4" id="KW-0328">Glycosyltransferase</keyword>
<dbReference type="CDD" id="cd03784">
    <property type="entry name" value="GT1_Gtf-like"/>
    <property type="match status" value="1"/>
</dbReference>
<dbReference type="AlphaFoldDB" id="A0A811NQK4"/>
<protein>
    <recommendedName>
        <fullName evidence="5">Glycosyltransferase</fullName>
        <ecNumber evidence="5">2.4.1.-</ecNumber>
    </recommendedName>
</protein>
<evidence type="ECO:0000256" key="4">
    <source>
        <dbReference type="RuleBase" id="RU003718"/>
    </source>
</evidence>